<feature type="compositionally biased region" description="Basic and acidic residues" evidence="1">
    <location>
        <begin position="43"/>
        <end position="63"/>
    </location>
</feature>
<dbReference type="Proteomes" id="UP000827092">
    <property type="component" value="Unassembled WGS sequence"/>
</dbReference>
<feature type="region of interest" description="Disordered" evidence="1">
    <location>
        <begin position="41"/>
        <end position="75"/>
    </location>
</feature>
<proteinExistence type="predicted"/>
<accession>A0AAV6U1K8</accession>
<name>A0AAV6U1K8_9ARAC</name>
<feature type="compositionally biased region" description="Polar residues" evidence="1">
    <location>
        <begin position="64"/>
        <end position="75"/>
    </location>
</feature>
<sequence length="152" mass="17122">MKKQPREKAAQSIPKITSFCLAPIKTDTVSPISLTPIDATSENLKDNKADEQTKHENLKENNISKDTTSENCTDNDFNESVYENFKENIETSDTLAINLKDNSITSDCEQVLPMDSELVENFSRNFEPPDSTPLLVSARHLTAVLKYDARRQ</sequence>
<keyword evidence="3" id="KW-1185">Reference proteome</keyword>
<evidence type="ECO:0000256" key="1">
    <source>
        <dbReference type="SAM" id="MobiDB-lite"/>
    </source>
</evidence>
<reference evidence="2 3" key="1">
    <citation type="journal article" date="2022" name="Nat. Ecol. Evol.">
        <title>A masculinizing supergene underlies an exaggerated male reproductive morph in a spider.</title>
        <authorList>
            <person name="Hendrickx F."/>
            <person name="De Corte Z."/>
            <person name="Sonet G."/>
            <person name="Van Belleghem S.M."/>
            <person name="Kostlbacher S."/>
            <person name="Vangestel C."/>
        </authorList>
    </citation>
    <scope>NUCLEOTIDE SEQUENCE [LARGE SCALE GENOMIC DNA]</scope>
    <source>
        <strain evidence="2">W744_W776</strain>
    </source>
</reference>
<gene>
    <name evidence="2" type="ORF">JTE90_008628</name>
</gene>
<dbReference type="AlphaFoldDB" id="A0AAV6U1K8"/>
<dbReference type="EMBL" id="JAFNEN010000778">
    <property type="protein sequence ID" value="KAG8177444.1"/>
    <property type="molecule type" value="Genomic_DNA"/>
</dbReference>
<comment type="caution">
    <text evidence="2">The sequence shown here is derived from an EMBL/GenBank/DDBJ whole genome shotgun (WGS) entry which is preliminary data.</text>
</comment>
<protein>
    <submittedName>
        <fullName evidence="2">Uncharacterized protein</fullName>
    </submittedName>
</protein>
<organism evidence="2 3">
    <name type="scientific">Oedothorax gibbosus</name>
    <dbReference type="NCBI Taxonomy" id="931172"/>
    <lineage>
        <taxon>Eukaryota</taxon>
        <taxon>Metazoa</taxon>
        <taxon>Ecdysozoa</taxon>
        <taxon>Arthropoda</taxon>
        <taxon>Chelicerata</taxon>
        <taxon>Arachnida</taxon>
        <taxon>Araneae</taxon>
        <taxon>Araneomorphae</taxon>
        <taxon>Entelegynae</taxon>
        <taxon>Araneoidea</taxon>
        <taxon>Linyphiidae</taxon>
        <taxon>Erigoninae</taxon>
        <taxon>Oedothorax</taxon>
    </lineage>
</organism>
<evidence type="ECO:0000313" key="2">
    <source>
        <dbReference type="EMBL" id="KAG8177444.1"/>
    </source>
</evidence>
<evidence type="ECO:0000313" key="3">
    <source>
        <dbReference type="Proteomes" id="UP000827092"/>
    </source>
</evidence>